<reference evidence="3 4" key="1">
    <citation type="journal article" date="2019" name="Int. J. Syst. Evol. Microbiol.">
        <title>The Global Catalogue of Microorganisms (GCM) 10K type strain sequencing project: providing services to taxonomists for standard genome sequencing and annotation.</title>
        <authorList>
            <consortium name="The Broad Institute Genomics Platform"/>
            <consortium name="The Broad Institute Genome Sequencing Center for Infectious Disease"/>
            <person name="Wu L."/>
            <person name="Ma J."/>
        </authorList>
    </citation>
    <scope>NUCLEOTIDE SEQUENCE [LARGE SCALE GENOMIC DNA]</scope>
    <source>
        <strain evidence="3 4">JCM 14326</strain>
    </source>
</reference>
<dbReference type="EMBL" id="BAAANL010000009">
    <property type="protein sequence ID" value="GAA1873975.1"/>
    <property type="molecule type" value="Genomic_DNA"/>
</dbReference>
<dbReference type="SUPFAM" id="SSF47413">
    <property type="entry name" value="lambda repressor-like DNA-binding domains"/>
    <property type="match status" value="1"/>
</dbReference>
<keyword evidence="4" id="KW-1185">Reference proteome</keyword>
<feature type="repeat" description="TPR" evidence="1">
    <location>
        <begin position="362"/>
        <end position="395"/>
    </location>
</feature>
<dbReference type="PROSITE" id="PS50943">
    <property type="entry name" value="HTH_CROC1"/>
    <property type="match status" value="1"/>
</dbReference>
<evidence type="ECO:0000313" key="3">
    <source>
        <dbReference type="EMBL" id="GAA1873975.1"/>
    </source>
</evidence>
<name>A0ABN2NL64_9MICO</name>
<dbReference type="PROSITE" id="PS50005">
    <property type="entry name" value="TPR"/>
    <property type="match status" value="1"/>
</dbReference>
<evidence type="ECO:0000256" key="1">
    <source>
        <dbReference type="PROSITE-ProRule" id="PRU00339"/>
    </source>
</evidence>
<dbReference type="Pfam" id="PF13560">
    <property type="entry name" value="HTH_31"/>
    <property type="match status" value="1"/>
</dbReference>
<dbReference type="InterPro" id="IPR011990">
    <property type="entry name" value="TPR-like_helical_dom_sf"/>
</dbReference>
<evidence type="ECO:0000259" key="2">
    <source>
        <dbReference type="PROSITE" id="PS50943"/>
    </source>
</evidence>
<dbReference type="InterPro" id="IPR010982">
    <property type="entry name" value="Lambda_DNA-bd_dom_sf"/>
</dbReference>
<dbReference type="Gene3D" id="1.10.260.40">
    <property type="entry name" value="lambda repressor-like DNA-binding domains"/>
    <property type="match status" value="1"/>
</dbReference>
<sequence length="431" mass="47208">MSDTFLCHSAASELGKTRHCKATRWRIGEDMEDEDSIGRRIAHYRRRRGMTQIALAEKASVSPSLLRKVEIGARDATPVLIAAVAGPLGVDVTTLNGQPYDVDGPRRDHIHEHVSAVRQALTYWDLPPELETAPRTASALLSDAVAVAHLRQADRNIQALIRVPALLMETTAAVHASNNPTEQETLYDALATLLHPTMSIMHATGYDDLATIVADRITWVAGLWGNPLAVGLAAHTRTSSMLRHGTYDVGLRLVERARAVLEQDSADPAALRMTGSLHLRAAILNARAGNADGAAAHVTEALTIVRHLPQDTDHLWRNLAFGPTNTGFHDVAAAIELGDGPRALTLAEALDVPGDFAPTRAAHHYMDLARAYMWQGRHDRALSSLQRARDLAPQQTRHHPTAREVLRMLVRSHRHANEPLARFSAWMGHPN</sequence>
<keyword evidence="1" id="KW-0802">TPR repeat</keyword>
<dbReference type="Proteomes" id="UP001501094">
    <property type="component" value="Unassembled WGS sequence"/>
</dbReference>
<evidence type="ECO:0000313" key="4">
    <source>
        <dbReference type="Proteomes" id="UP001501094"/>
    </source>
</evidence>
<dbReference type="SUPFAM" id="SSF48452">
    <property type="entry name" value="TPR-like"/>
    <property type="match status" value="1"/>
</dbReference>
<dbReference type="Gene3D" id="1.25.40.10">
    <property type="entry name" value="Tetratricopeptide repeat domain"/>
    <property type="match status" value="1"/>
</dbReference>
<gene>
    <name evidence="3" type="ORF">GCM10009751_36840</name>
</gene>
<organism evidence="3 4">
    <name type="scientific">Myceligenerans crystallogenes</name>
    <dbReference type="NCBI Taxonomy" id="316335"/>
    <lineage>
        <taxon>Bacteria</taxon>
        <taxon>Bacillati</taxon>
        <taxon>Actinomycetota</taxon>
        <taxon>Actinomycetes</taxon>
        <taxon>Micrococcales</taxon>
        <taxon>Promicromonosporaceae</taxon>
        <taxon>Myceligenerans</taxon>
    </lineage>
</organism>
<feature type="domain" description="HTH cro/C1-type" evidence="2">
    <location>
        <begin position="41"/>
        <end position="95"/>
    </location>
</feature>
<dbReference type="InterPro" id="IPR019734">
    <property type="entry name" value="TPR_rpt"/>
</dbReference>
<dbReference type="SMART" id="SM00028">
    <property type="entry name" value="TPR"/>
    <property type="match status" value="2"/>
</dbReference>
<dbReference type="InterPro" id="IPR001387">
    <property type="entry name" value="Cro/C1-type_HTH"/>
</dbReference>
<proteinExistence type="predicted"/>
<dbReference type="SMART" id="SM00530">
    <property type="entry name" value="HTH_XRE"/>
    <property type="match status" value="1"/>
</dbReference>
<comment type="caution">
    <text evidence="3">The sequence shown here is derived from an EMBL/GenBank/DDBJ whole genome shotgun (WGS) entry which is preliminary data.</text>
</comment>
<dbReference type="CDD" id="cd00093">
    <property type="entry name" value="HTH_XRE"/>
    <property type="match status" value="1"/>
</dbReference>
<accession>A0ABN2NL64</accession>
<protein>
    <submittedName>
        <fullName evidence="3">Helix-turn-helix transcriptional regulator</fullName>
    </submittedName>
</protein>